<dbReference type="Proteomes" id="UP000515889">
    <property type="component" value="Segment"/>
</dbReference>
<dbReference type="EMBL" id="MT711889">
    <property type="protein sequence ID" value="QNJ57460.1"/>
    <property type="molecule type" value="Genomic_DNA"/>
</dbReference>
<evidence type="ECO:0000313" key="1">
    <source>
        <dbReference type="EMBL" id="QNJ57460.1"/>
    </source>
</evidence>
<keyword evidence="2" id="KW-1185">Reference proteome</keyword>
<evidence type="ECO:0000313" key="2">
    <source>
        <dbReference type="Proteomes" id="UP000515889"/>
    </source>
</evidence>
<name>A0A7G8LJN8_9CAUD</name>
<proteinExistence type="predicted"/>
<accession>A0A7G8LJN8</accession>
<protein>
    <submittedName>
        <fullName evidence="1">Uncharacterized protein</fullName>
    </submittedName>
</protein>
<reference evidence="1 2" key="1">
    <citation type="submission" date="2020-07" db="EMBL/GenBank/DDBJ databases">
        <authorList>
            <person name="Tyler E."/>
            <person name="Herman J."/>
            <person name="Anderson S."/>
            <person name="Huang C."/>
            <person name="Mingo D."/>
            <person name="O'Donnell J."/>
            <person name="Temple L."/>
        </authorList>
    </citation>
    <scope>NUCLEOTIDE SEQUENCE [LARGE SCALE GENOMIC DNA]</scope>
</reference>
<organism evidence="1 2">
    <name type="scientific">Pseudomonas phage Waldo5</name>
    <dbReference type="NCBI Taxonomy" id="2762290"/>
    <lineage>
        <taxon>Viruses</taxon>
        <taxon>Duplodnaviria</taxon>
        <taxon>Heunggongvirae</taxon>
        <taxon>Uroviricota</taxon>
        <taxon>Caudoviricetes</taxon>
        <taxon>Autographivirales</taxon>
        <taxon>Autotranscriptaviridae</taxon>
        <taxon>Studiervirinae</taxon>
        <taxon>Waldovirus</taxon>
        <taxon>Waldovirus waldo5</taxon>
    </lineage>
</organism>
<sequence>MNSSDVRKFIKKGEQAVDVLESLGYTYVANGKEHPHWVPL</sequence>